<evidence type="ECO:0000256" key="9">
    <source>
        <dbReference type="SAM" id="Phobius"/>
    </source>
</evidence>
<evidence type="ECO:0000256" key="5">
    <source>
        <dbReference type="ARBA" id="ARBA00022989"/>
    </source>
</evidence>
<evidence type="ECO:0000256" key="8">
    <source>
        <dbReference type="SAM" id="MobiDB-lite"/>
    </source>
</evidence>
<dbReference type="InterPro" id="IPR044880">
    <property type="entry name" value="NCX_ion-bd_dom_sf"/>
</dbReference>
<keyword evidence="12" id="KW-1185">Reference proteome</keyword>
<dbReference type="AlphaFoldDB" id="A0A9N9TXC4"/>
<dbReference type="EMBL" id="CABFNO020001244">
    <property type="protein sequence ID" value="CAG9973351.1"/>
    <property type="molecule type" value="Genomic_DNA"/>
</dbReference>
<protein>
    <recommendedName>
        <fullName evidence="10">Sodium/calcium exchanger membrane region domain-containing protein</fullName>
    </recommendedName>
</protein>
<comment type="subcellular location">
    <subcellularLocation>
        <location evidence="1">Endomembrane system</location>
        <topology evidence="1">Multi-pass membrane protein</topology>
    </subcellularLocation>
</comment>
<feature type="transmembrane region" description="Helical" evidence="9">
    <location>
        <begin position="158"/>
        <end position="185"/>
    </location>
</feature>
<evidence type="ECO:0000313" key="11">
    <source>
        <dbReference type="EMBL" id="CAG9973351.1"/>
    </source>
</evidence>
<evidence type="ECO:0000256" key="1">
    <source>
        <dbReference type="ARBA" id="ARBA00004127"/>
    </source>
</evidence>
<feature type="region of interest" description="Disordered" evidence="8">
    <location>
        <begin position="259"/>
        <end position="328"/>
    </location>
</feature>
<keyword evidence="6" id="KW-0406">Ion transport</keyword>
<evidence type="ECO:0000256" key="4">
    <source>
        <dbReference type="ARBA" id="ARBA00022692"/>
    </source>
</evidence>
<feature type="transmembrane region" description="Helical" evidence="9">
    <location>
        <begin position="72"/>
        <end position="93"/>
    </location>
</feature>
<keyword evidence="7 9" id="KW-0472">Membrane</keyword>
<dbReference type="PANTHER" id="PTHR31503:SF18">
    <property type="entry name" value="CA(2+)_H(+) EXCHANGER, PUTATIVE (EUROFUNG)-RELATED"/>
    <property type="match status" value="1"/>
</dbReference>
<feature type="region of interest" description="Disordered" evidence="8">
    <location>
        <begin position="345"/>
        <end position="389"/>
    </location>
</feature>
<keyword evidence="5 9" id="KW-1133">Transmembrane helix</keyword>
<feature type="domain" description="Sodium/calcium exchanger membrane region" evidence="10">
    <location>
        <begin position="438"/>
        <end position="580"/>
    </location>
</feature>
<evidence type="ECO:0000256" key="2">
    <source>
        <dbReference type="ARBA" id="ARBA00008170"/>
    </source>
</evidence>
<dbReference type="GO" id="GO:0012505">
    <property type="term" value="C:endomembrane system"/>
    <property type="evidence" value="ECO:0007669"/>
    <property type="project" value="UniProtKB-SubCell"/>
</dbReference>
<feature type="transmembrane region" description="Helical" evidence="9">
    <location>
        <begin position="473"/>
        <end position="496"/>
    </location>
</feature>
<evidence type="ECO:0000259" key="10">
    <source>
        <dbReference type="Pfam" id="PF01699"/>
    </source>
</evidence>
<evidence type="ECO:0000313" key="12">
    <source>
        <dbReference type="Proteomes" id="UP000754883"/>
    </source>
</evidence>
<feature type="transmembrane region" description="Helical" evidence="9">
    <location>
        <begin position="535"/>
        <end position="556"/>
    </location>
</feature>
<feature type="region of interest" description="Disordered" evidence="8">
    <location>
        <begin position="1"/>
        <end position="27"/>
    </location>
</feature>
<feature type="domain" description="Sodium/calcium exchanger membrane region" evidence="10">
    <location>
        <begin position="99"/>
        <end position="251"/>
    </location>
</feature>
<dbReference type="Proteomes" id="UP000754883">
    <property type="component" value="Unassembled WGS sequence"/>
</dbReference>
<dbReference type="GO" id="GO:0000329">
    <property type="term" value="C:fungal-type vacuole membrane"/>
    <property type="evidence" value="ECO:0007669"/>
    <property type="project" value="TreeGrafter"/>
</dbReference>
<dbReference type="Gene3D" id="1.20.1420.30">
    <property type="entry name" value="NCX, central ion-binding region"/>
    <property type="match status" value="2"/>
</dbReference>
<keyword evidence="3" id="KW-0813">Transport</keyword>
<feature type="transmembrane region" description="Helical" evidence="9">
    <location>
        <begin position="131"/>
        <end position="152"/>
    </location>
</feature>
<dbReference type="OrthoDB" id="1699231at2759"/>
<proteinExistence type="inferred from homology"/>
<evidence type="ECO:0000256" key="7">
    <source>
        <dbReference type="ARBA" id="ARBA00023136"/>
    </source>
</evidence>
<dbReference type="PANTHER" id="PTHR31503">
    <property type="entry name" value="VACUOLAR CALCIUM ION TRANSPORTER"/>
    <property type="match status" value="1"/>
</dbReference>
<dbReference type="GO" id="GO:0006874">
    <property type="term" value="P:intracellular calcium ion homeostasis"/>
    <property type="evidence" value="ECO:0007669"/>
    <property type="project" value="TreeGrafter"/>
</dbReference>
<feature type="transmembrane region" description="Helical" evidence="9">
    <location>
        <begin position="433"/>
        <end position="453"/>
    </location>
</feature>
<sequence length="582" mass="62380">MTGQQPPGYGSMSDQDDMSSAEDSEDSFMAVPSPIDGINGWQSATKNIFCLPWLDSTELTPAALFIVELRSILFAGWINILTIFVPIGLITYVVKAQPIMIFITNAVAIVPLSALLTEATERIADDAGDTIGALLNISLGNIVELILFVALANGHVRIVQASILGSVLVNLLLILGSALLACGVADVEASYSTSGTEVLGCLLFVSVFAFLIPTAFDYTFQNAQDARIATLKLSRVSAFMVLAIYIIYLIYEVKNKGPKPSKLGPPGLDIESQAGRIENQPPSLPAAPSPQPQLQPRTIRFAENDTREQSKSNVMKHEASSLPDTSDDEEYTRTIYAVSAREIRGRGSAEGSARGKTISGSRYQKLTRARGHSRSLSAGSRRRFASRDSSVASSRRLALRRSGLPPLSTMRGTVDSYGHLSTFPEPNISNMIVGRYVSVFVLVLSSVLMSMNAEFLVSTIDDVTHDGQFSEMIIGLIILPIVGNMAEYITVVTVAVREKLDLAIAVSVGSSIQIALCVTPLTILAAWILDQDLGLSFTFFEMATLVGSVLLVNLIIMSEGGGGPRANALRGGLMCGCYTIVG</sequence>
<name>A0A9N9TXC4_9HYPO</name>
<dbReference type="Pfam" id="PF01699">
    <property type="entry name" value="Na_Ca_ex"/>
    <property type="match status" value="2"/>
</dbReference>
<evidence type="ECO:0000256" key="3">
    <source>
        <dbReference type="ARBA" id="ARBA00022448"/>
    </source>
</evidence>
<keyword evidence="4 9" id="KW-0812">Transmembrane</keyword>
<feature type="transmembrane region" description="Helical" evidence="9">
    <location>
        <begin position="197"/>
        <end position="216"/>
    </location>
</feature>
<feature type="transmembrane region" description="Helical" evidence="9">
    <location>
        <begin position="99"/>
        <end position="119"/>
    </location>
</feature>
<feature type="compositionally biased region" description="Basic and acidic residues" evidence="8">
    <location>
        <begin position="300"/>
        <end position="319"/>
    </location>
</feature>
<dbReference type="GO" id="GO:0015369">
    <property type="term" value="F:calcium:proton antiporter activity"/>
    <property type="evidence" value="ECO:0007669"/>
    <property type="project" value="TreeGrafter"/>
</dbReference>
<dbReference type="InterPro" id="IPR004837">
    <property type="entry name" value="NaCa_Exmemb"/>
</dbReference>
<feature type="compositionally biased region" description="Pro residues" evidence="8">
    <location>
        <begin position="282"/>
        <end position="293"/>
    </location>
</feature>
<feature type="transmembrane region" description="Helical" evidence="9">
    <location>
        <begin position="503"/>
        <end position="529"/>
    </location>
</feature>
<gene>
    <name evidence="11" type="ORF">CBYS24578_00016400</name>
</gene>
<reference evidence="11" key="1">
    <citation type="submission" date="2021-10" db="EMBL/GenBank/DDBJ databases">
        <authorList>
            <person name="Piombo E."/>
        </authorList>
    </citation>
    <scope>NUCLEOTIDE SEQUENCE</scope>
</reference>
<feature type="compositionally biased region" description="Acidic residues" evidence="8">
    <location>
        <begin position="14"/>
        <end position="26"/>
    </location>
</feature>
<dbReference type="InterPro" id="IPR004713">
    <property type="entry name" value="CaH_exchang"/>
</dbReference>
<comment type="similarity">
    <text evidence="2">Belongs to the Ca(2+):cation antiporter (CaCA) (TC 2.A.19) family.</text>
</comment>
<feature type="transmembrane region" description="Helical" evidence="9">
    <location>
        <begin position="236"/>
        <end position="253"/>
    </location>
</feature>
<comment type="caution">
    <text evidence="11">The sequence shown here is derived from an EMBL/GenBank/DDBJ whole genome shotgun (WGS) entry which is preliminary data.</text>
</comment>
<evidence type="ECO:0000256" key="6">
    <source>
        <dbReference type="ARBA" id="ARBA00023065"/>
    </source>
</evidence>
<accession>A0A9N9TXC4</accession>
<organism evidence="11 12">
    <name type="scientific">Clonostachys byssicola</name>
    <dbReference type="NCBI Taxonomy" id="160290"/>
    <lineage>
        <taxon>Eukaryota</taxon>
        <taxon>Fungi</taxon>
        <taxon>Dikarya</taxon>
        <taxon>Ascomycota</taxon>
        <taxon>Pezizomycotina</taxon>
        <taxon>Sordariomycetes</taxon>
        <taxon>Hypocreomycetidae</taxon>
        <taxon>Hypocreales</taxon>
        <taxon>Bionectriaceae</taxon>
        <taxon>Clonostachys</taxon>
    </lineage>
</organism>